<evidence type="ECO:0000313" key="1">
    <source>
        <dbReference type="EMBL" id="GAX17701.1"/>
    </source>
</evidence>
<comment type="caution">
    <text evidence="1">The sequence shown here is derived from an EMBL/GenBank/DDBJ whole genome shotgun (WGS) entry which is preliminary data.</text>
</comment>
<gene>
    <name evidence="1" type="ORF">FisN_10Lu420</name>
</gene>
<dbReference type="OrthoDB" id="120976at2759"/>
<proteinExistence type="predicted"/>
<dbReference type="InParanoid" id="A0A1Z5JVC8"/>
<reference evidence="1 2" key="1">
    <citation type="journal article" date="2015" name="Plant Cell">
        <title>Oil accumulation by the oleaginous diatom Fistulifera solaris as revealed by the genome and transcriptome.</title>
        <authorList>
            <person name="Tanaka T."/>
            <person name="Maeda Y."/>
            <person name="Veluchamy A."/>
            <person name="Tanaka M."/>
            <person name="Abida H."/>
            <person name="Marechal E."/>
            <person name="Bowler C."/>
            <person name="Muto M."/>
            <person name="Sunaga Y."/>
            <person name="Tanaka M."/>
            <person name="Yoshino T."/>
            <person name="Taniguchi T."/>
            <person name="Fukuda Y."/>
            <person name="Nemoto M."/>
            <person name="Matsumoto M."/>
            <person name="Wong P.S."/>
            <person name="Aburatani S."/>
            <person name="Fujibuchi W."/>
        </authorList>
    </citation>
    <scope>NUCLEOTIDE SEQUENCE [LARGE SCALE GENOMIC DNA]</scope>
    <source>
        <strain evidence="1 2">JPCC DA0580</strain>
    </source>
</reference>
<organism evidence="1 2">
    <name type="scientific">Fistulifera solaris</name>
    <name type="common">Oleaginous diatom</name>
    <dbReference type="NCBI Taxonomy" id="1519565"/>
    <lineage>
        <taxon>Eukaryota</taxon>
        <taxon>Sar</taxon>
        <taxon>Stramenopiles</taxon>
        <taxon>Ochrophyta</taxon>
        <taxon>Bacillariophyta</taxon>
        <taxon>Bacillariophyceae</taxon>
        <taxon>Bacillariophycidae</taxon>
        <taxon>Naviculales</taxon>
        <taxon>Naviculaceae</taxon>
        <taxon>Fistulifera</taxon>
    </lineage>
</organism>
<name>A0A1Z5JVC8_FISSO</name>
<protein>
    <submittedName>
        <fullName evidence="1">Uncharacterized protein</fullName>
    </submittedName>
</protein>
<evidence type="ECO:0000313" key="2">
    <source>
        <dbReference type="Proteomes" id="UP000198406"/>
    </source>
</evidence>
<sequence>MTPPPQRTTENHPLLELIPLNELTLPQQAFTNASGLSLYRFLQEPTHLQEFDGMKLLGIGRPNDTVLRLGESSIQNSDIPGKRVYLTIDPHSPSERKCVIYGTTDAAIAETMTFFASLKDDARTSQLVTESYPKEDEPHLRFDFTVLQPEQLARILDANPRRRYRLQTGVWNSTLSVVLATCPYPLQLTLVSTQGEWGDFCFQDEGTRFVQALQERQTPFGSLELTFVKDGMPLSPANLEQLLQLENCLNKLSLSSLEKELAILPFTAKVQALEYVVNACDLPSTAFDGLIIPAKDLELRMFVKPEDNDWGSLAVSFFHRLAELGHLEQLTFSVEDRNWQVRELARDAAARVAEALVGAIGANPRLKFLNIGGTSYCLDWDPYMKLLFRALETHPGMRTLLIRNYPKFEDPYYEWLWKLLNCNRRITVHNAFGFLITDNCCLDRLYALNRFYCGSANLVEEESIESRSCLVAMALAGSALGNFRYTALLLLNHTDVLCGF</sequence>
<dbReference type="Proteomes" id="UP000198406">
    <property type="component" value="Unassembled WGS sequence"/>
</dbReference>
<keyword evidence="2" id="KW-1185">Reference proteome</keyword>
<dbReference type="AlphaFoldDB" id="A0A1Z5JVC8"/>
<accession>A0A1Z5JVC8</accession>
<dbReference type="EMBL" id="BDSP01000120">
    <property type="protein sequence ID" value="GAX17701.1"/>
    <property type="molecule type" value="Genomic_DNA"/>
</dbReference>